<dbReference type="EMBL" id="CP003372">
    <property type="protein sequence ID" value="AGB29965.1"/>
    <property type="molecule type" value="Genomic_DNA"/>
</dbReference>
<evidence type="ECO:0000313" key="5">
    <source>
        <dbReference type="Proteomes" id="UP000010843"/>
    </source>
</evidence>
<dbReference type="RefSeq" id="WP_015298623.1">
    <property type="nucleotide sequence ID" value="NC_019962.1"/>
</dbReference>
<feature type="domain" description="GAF" evidence="2">
    <location>
        <begin position="181"/>
        <end position="304"/>
    </location>
</feature>
<keyword evidence="4" id="KW-0808">Transferase</keyword>
<keyword evidence="1" id="KW-0175">Coiled coil</keyword>
<proteinExistence type="predicted"/>
<dbReference type="Gene3D" id="3.30.450.20">
    <property type="entry name" value="PAS domain"/>
    <property type="match status" value="1"/>
</dbReference>
<dbReference type="Pfam" id="PF13188">
    <property type="entry name" value="PAS_8"/>
    <property type="match status" value="1"/>
</dbReference>
<feature type="coiled-coil region" evidence="1">
    <location>
        <begin position="313"/>
        <end position="357"/>
    </location>
</feature>
<dbReference type="eggNOG" id="arCOG02385">
    <property type="taxonomic scope" value="Archaea"/>
</dbReference>
<dbReference type="KEGG" id="npe:Natpe_0014"/>
<sequence>MSRDGTPPSATSRPRTVLYVADTERAASDGAAALEAVESGPTRSVHAVTTVDRVRNWAAEADCVVFAETPTTAAGATLLEVVDACGETPLVLFTESSYAPTAARSTDGIDGYVRRDTDDAISHLADEIEWVCAGSGTVADGPEREPESEPDAIALAGDREPSTDRAAERLLEAVPELAACRDRDRLFELVVETVADALERDRCWLSTVNFGTFEPRMTTSAIGTDELSPLPREGPLEDILQSGDPLLIDDLAADDRLATPLADAASLCCVPVGDVGLLCVAAAEPDAFDEADCEVLSAWCRAAGAVRERIDDETGRRRERDRLENQRDRLRSERDRLAEERDRLEDERDRFRALFANVPEPTIRYETDDGQPVVRDVNDAFREVFDVDPESITGTPVGEDAVPPGLEHRQTALADALRSGERRQLVSRRESVEGVREFLLTLVPVEPDPERDDHNPEGLIVYSDVTAANRTERELAAARARLETIADLLDDDVRPPLNVARGYLELAAETGDPDHFAEVDDAQELLRERIDELAAIAREDDVLVETEPVAVHDVARRAWVAVDTGDARLVTQAPDDRVLEADKTRLRELFEHVLGAVIDEEGNAEGDDHTGETPPVVTVGATDDGFYVARRASEDADAGGPTTEPVPGQLAAADGTGYGLGTVERIADAHGWDVGVAEDDGRVAFAFRGVDSVDDGPA</sequence>
<dbReference type="Pfam" id="PF13185">
    <property type="entry name" value="GAF_2"/>
    <property type="match status" value="1"/>
</dbReference>
<protein>
    <submittedName>
        <fullName evidence="4">Signal transduction histidine kinase</fullName>
    </submittedName>
</protein>
<dbReference type="AlphaFoldDB" id="L0JEL1"/>
<dbReference type="InterPro" id="IPR000014">
    <property type="entry name" value="PAS"/>
</dbReference>
<accession>L0JEL1</accession>
<dbReference type="eggNOG" id="arCOG02334">
    <property type="taxonomic scope" value="Archaea"/>
</dbReference>
<gene>
    <name evidence="4" type="ordered locus">Natpe_0014</name>
</gene>
<dbReference type="GO" id="GO:0016301">
    <property type="term" value="F:kinase activity"/>
    <property type="evidence" value="ECO:0007669"/>
    <property type="project" value="UniProtKB-KW"/>
</dbReference>
<dbReference type="STRING" id="797303.Natpe_0014"/>
<dbReference type="HOGENOM" id="CLU_387156_0_0_2"/>
<dbReference type="SUPFAM" id="SSF55781">
    <property type="entry name" value="GAF domain-like"/>
    <property type="match status" value="1"/>
</dbReference>
<dbReference type="SUPFAM" id="SSF55785">
    <property type="entry name" value="PYP-like sensor domain (PAS domain)"/>
    <property type="match status" value="1"/>
</dbReference>
<dbReference type="eggNOG" id="arCOG06918">
    <property type="taxonomic scope" value="Archaea"/>
</dbReference>
<feature type="domain" description="PAS" evidence="3">
    <location>
        <begin position="350"/>
        <end position="399"/>
    </location>
</feature>
<evidence type="ECO:0000256" key="1">
    <source>
        <dbReference type="SAM" id="Coils"/>
    </source>
</evidence>
<organism evidence="4 5">
    <name type="scientific">Natrinema pellirubrum (strain DSM 15624 / CIP 106293 / JCM 10476 / NCIMB 786 / 157)</name>
    <dbReference type="NCBI Taxonomy" id="797303"/>
    <lineage>
        <taxon>Archaea</taxon>
        <taxon>Methanobacteriati</taxon>
        <taxon>Methanobacteriota</taxon>
        <taxon>Stenosarchaea group</taxon>
        <taxon>Halobacteria</taxon>
        <taxon>Halobacteriales</taxon>
        <taxon>Natrialbaceae</taxon>
        <taxon>Natrinema</taxon>
    </lineage>
</organism>
<dbReference type="Gene3D" id="3.30.565.10">
    <property type="entry name" value="Histidine kinase-like ATPase, C-terminal domain"/>
    <property type="match status" value="1"/>
</dbReference>
<dbReference type="GeneID" id="14335931"/>
<evidence type="ECO:0000259" key="2">
    <source>
        <dbReference type="Pfam" id="PF13185"/>
    </source>
</evidence>
<keyword evidence="4" id="KW-0418">Kinase</keyword>
<dbReference type="eggNOG" id="arCOG02333">
    <property type="taxonomic scope" value="Archaea"/>
</dbReference>
<reference evidence="5" key="1">
    <citation type="submission" date="2012-02" db="EMBL/GenBank/DDBJ databases">
        <title>Complete sequence of chromosome of Natrinema pellirubrum DSM 15624.</title>
        <authorList>
            <person name="Lucas S."/>
            <person name="Han J."/>
            <person name="Lapidus A."/>
            <person name="Cheng J.-F."/>
            <person name="Goodwin L."/>
            <person name="Pitluck S."/>
            <person name="Peters L."/>
            <person name="Teshima H."/>
            <person name="Detter J.C."/>
            <person name="Han C."/>
            <person name="Tapia R."/>
            <person name="Land M."/>
            <person name="Hauser L."/>
            <person name="Kyrpides N."/>
            <person name="Ivanova N."/>
            <person name="Pagani I."/>
            <person name="Sproer C."/>
            <person name="Anderson I."/>
            <person name="Woyke T."/>
        </authorList>
    </citation>
    <scope>NUCLEOTIDE SEQUENCE [LARGE SCALE GENOMIC DNA]</scope>
    <source>
        <strain evidence="5">DSM 15624 / JCM 10476 / NCIMB 786</strain>
    </source>
</reference>
<dbReference type="Proteomes" id="UP000010843">
    <property type="component" value="Chromosome"/>
</dbReference>
<dbReference type="InterPro" id="IPR029016">
    <property type="entry name" value="GAF-like_dom_sf"/>
</dbReference>
<dbReference type="InterPro" id="IPR035965">
    <property type="entry name" value="PAS-like_dom_sf"/>
</dbReference>
<evidence type="ECO:0000259" key="3">
    <source>
        <dbReference type="Pfam" id="PF13188"/>
    </source>
</evidence>
<name>L0JEL1_NATP1</name>
<dbReference type="Gene3D" id="3.30.450.40">
    <property type="match status" value="1"/>
</dbReference>
<dbReference type="InterPro" id="IPR003018">
    <property type="entry name" value="GAF"/>
</dbReference>
<dbReference type="InterPro" id="IPR036890">
    <property type="entry name" value="HATPase_C_sf"/>
</dbReference>
<evidence type="ECO:0000313" key="4">
    <source>
        <dbReference type="EMBL" id="AGB29965.1"/>
    </source>
</evidence>